<dbReference type="AlphaFoldDB" id="A0A4R6BAV9"/>
<gene>
    <name evidence="3" type="ORF">ERX27_10295</name>
</gene>
<dbReference type="InterPro" id="IPR003675">
    <property type="entry name" value="Rce1/LyrA-like_dom"/>
</dbReference>
<protein>
    <submittedName>
        <fullName evidence="3">CPBP family intramembrane metalloprotease</fullName>
    </submittedName>
</protein>
<evidence type="ECO:0000313" key="4">
    <source>
        <dbReference type="Proteomes" id="UP000295310"/>
    </source>
</evidence>
<name>A0A4R6BAV9_9STAP</name>
<keyword evidence="4" id="KW-1185">Reference proteome</keyword>
<keyword evidence="3" id="KW-0378">Hydrolase</keyword>
<evidence type="ECO:0000259" key="2">
    <source>
        <dbReference type="Pfam" id="PF02517"/>
    </source>
</evidence>
<dbReference type="EMBL" id="SCWA01000024">
    <property type="protein sequence ID" value="TDL93448.1"/>
    <property type="molecule type" value="Genomic_DNA"/>
</dbReference>
<feature type="transmembrane region" description="Helical" evidence="1">
    <location>
        <begin position="226"/>
        <end position="246"/>
    </location>
</feature>
<keyword evidence="3" id="KW-0645">Protease</keyword>
<keyword evidence="3" id="KW-0482">Metalloprotease</keyword>
<reference evidence="3 4" key="1">
    <citation type="submission" date="2019-01" db="EMBL/GenBank/DDBJ databases">
        <title>Draft genome sequences of the type strains of six Macrococcus species.</title>
        <authorList>
            <person name="Mazhar S."/>
            <person name="Altermann E."/>
            <person name="Hill C."/>
            <person name="Mcauliffe O."/>
        </authorList>
    </citation>
    <scope>NUCLEOTIDE SEQUENCE [LARGE SCALE GENOMIC DNA]</scope>
    <source>
        <strain evidence="3 4">CCM4811</strain>
    </source>
</reference>
<dbReference type="Proteomes" id="UP000295310">
    <property type="component" value="Unassembled WGS sequence"/>
</dbReference>
<feature type="transmembrane region" description="Helical" evidence="1">
    <location>
        <begin position="60"/>
        <end position="83"/>
    </location>
</feature>
<accession>A0A4R6BAV9</accession>
<evidence type="ECO:0000313" key="3">
    <source>
        <dbReference type="EMBL" id="TDL93448.1"/>
    </source>
</evidence>
<feature type="domain" description="CAAX prenyl protease 2/Lysostaphin resistance protein A-like" evidence="2">
    <location>
        <begin position="139"/>
        <end position="231"/>
    </location>
</feature>
<sequence length="298" mass="32881">MVKINESIKSMKSPYKWWSVIMSALAIYIISSILTIVVATPVLLYIISIANADEMNPGSLQLFFVNMLSFPIVLLLLLIFNRFVYQHSERAMGFFKEQALKKYLMGVCLGIGLILLVFLLNYATGAVAVRPNPNFSLLIFVAMILCFMVQGLTEEVLARGFIMNKVAKQLGLPAGIIINSLFFAGLHLLNPGVTAISTYNIFLAGVLFSLLFYWSDNIWLTGATHSVWNIMLGVVLGSEVSGMHLPSSLLITTSNSRDHFLNGGHFGLEGGIFTTLMTLVMSGVLIMMIQRKSKGIIK</sequence>
<organism evidence="3 4">
    <name type="scientific">Macrococcus brunensis</name>
    <dbReference type="NCBI Taxonomy" id="198483"/>
    <lineage>
        <taxon>Bacteria</taxon>
        <taxon>Bacillati</taxon>
        <taxon>Bacillota</taxon>
        <taxon>Bacilli</taxon>
        <taxon>Bacillales</taxon>
        <taxon>Staphylococcaceae</taxon>
        <taxon>Macrococcus</taxon>
    </lineage>
</organism>
<feature type="transmembrane region" description="Helical" evidence="1">
    <location>
        <begin position="135"/>
        <end position="158"/>
    </location>
</feature>
<dbReference type="OrthoDB" id="324900at2"/>
<dbReference type="PANTHER" id="PTHR39430:SF1">
    <property type="entry name" value="PROTEASE"/>
    <property type="match status" value="1"/>
</dbReference>
<feature type="transmembrane region" description="Helical" evidence="1">
    <location>
        <begin position="266"/>
        <end position="289"/>
    </location>
</feature>
<feature type="transmembrane region" description="Helical" evidence="1">
    <location>
        <begin position="195"/>
        <end position="214"/>
    </location>
</feature>
<keyword evidence="1" id="KW-1133">Transmembrane helix</keyword>
<proteinExistence type="predicted"/>
<dbReference type="GO" id="GO:0080120">
    <property type="term" value="P:CAAX-box protein maturation"/>
    <property type="evidence" value="ECO:0007669"/>
    <property type="project" value="UniProtKB-ARBA"/>
</dbReference>
<keyword evidence="1" id="KW-0472">Membrane</keyword>
<dbReference type="GO" id="GO:0004175">
    <property type="term" value="F:endopeptidase activity"/>
    <property type="evidence" value="ECO:0007669"/>
    <property type="project" value="UniProtKB-ARBA"/>
</dbReference>
<feature type="transmembrane region" description="Helical" evidence="1">
    <location>
        <begin position="20"/>
        <end position="48"/>
    </location>
</feature>
<dbReference type="GO" id="GO:0008237">
    <property type="term" value="F:metallopeptidase activity"/>
    <property type="evidence" value="ECO:0007669"/>
    <property type="project" value="UniProtKB-KW"/>
</dbReference>
<keyword evidence="1" id="KW-0812">Transmembrane</keyword>
<dbReference type="Pfam" id="PF02517">
    <property type="entry name" value="Rce1-like"/>
    <property type="match status" value="1"/>
</dbReference>
<evidence type="ECO:0000256" key="1">
    <source>
        <dbReference type="SAM" id="Phobius"/>
    </source>
</evidence>
<feature type="transmembrane region" description="Helical" evidence="1">
    <location>
        <begin position="103"/>
        <end position="123"/>
    </location>
</feature>
<dbReference type="GO" id="GO:0006508">
    <property type="term" value="P:proteolysis"/>
    <property type="evidence" value="ECO:0007669"/>
    <property type="project" value="UniProtKB-KW"/>
</dbReference>
<feature type="transmembrane region" description="Helical" evidence="1">
    <location>
        <begin position="170"/>
        <end position="189"/>
    </location>
</feature>
<comment type="caution">
    <text evidence="3">The sequence shown here is derived from an EMBL/GenBank/DDBJ whole genome shotgun (WGS) entry which is preliminary data.</text>
</comment>
<dbReference type="PANTHER" id="PTHR39430">
    <property type="entry name" value="MEMBRANE-ASSOCIATED PROTEASE-RELATED"/>
    <property type="match status" value="1"/>
</dbReference>